<dbReference type="AlphaFoldDB" id="A0A9P3GL49"/>
<keyword evidence="2" id="KW-1185">Reference proteome</keyword>
<reference evidence="1 2" key="1">
    <citation type="submission" date="2021-08" db="EMBL/GenBank/DDBJ databases">
        <title>Draft Genome Sequence of Phanerochaete sordida strain YK-624.</title>
        <authorList>
            <person name="Mori T."/>
            <person name="Dohra H."/>
            <person name="Suzuki T."/>
            <person name="Kawagishi H."/>
            <person name="Hirai H."/>
        </authorList>
    </citation>
    <scope>NUCLEOTIDE SEQUENCE [LARGE SCALE GENOMIC DNA]</scope>
    <source>
        <strain evidence="1 2">YK-624</strain>
    </source>
</reference>
<gene>
    <name evidence="1" type="ORF">PsYK624_132060</name>
</gene>
<proteinExistence type="predicted"/>
<dbReference type="EMBL" id="BPQB01000066">
    <property type="protein sequence ID" value="GJE96996.1"/>
    <property type="molecule type" value="Genomic_DNA"/>
</dbReference>
<name>A0A9P3GL49_9APHY</name>
<accession>A0A9P3GL49</accession>
<protein>
    <submittedName>
        <fullName evidence="1">Uncharacterized protein</fullName>
    </submittedName>
</protein>
<sequence>MASVSACHANFSSLRASSLSSSVRNSSTISSSFFIDDMAFSGHATRCSAAVLLSWCSVSSSGSFAASHSCFSCSLSFATRQRITACFPRAVHLASQRRKRVCERELLCPPYLPLVLEGPHGALEVRNALYKHRIIFLQQRIKGACCCAVAAGPLYEPLDRLQRSA</sequence>
<evidence type="ECO:0000313" key="2">
    <source>
        <dbReference type="Proteomes" id="UP000703269"/>
    </source>
</evidence>
<evidence type="ECO:0000313" key="1">
    <source>
        <dbReference type="EMBL" id="GJE96996.1"/>
    </source>
</evidence>
<comment type="caution">
    <text evidence="1">The sequence shown here is derived from an EMBL/GenBank/DDBJ whole genome shotgun (WGS) entry which is preliminary data.</text>
</comment>
<dbReference type="Proteomes" id="UP000703269">
    <property type="component" value="Unassembled WGS sequence"/>
</dbReference>
<organism evidence="1 2">
    <name type="scientific">Phanerochaete sordida</name>
    <dbReference type="NCBI Taxonomy" id="48140"/>
    <lineage>
        <taxon>Eukaryota</taxon>
        <taxon>Fungi</taxon>
        <taxon>Dikarya</taxon>
        <taxon>Basidiomycota</taxon>
        <taxon>Agaricomycotina</taxon>
        <taxon>Agaricomycetes</taxon>
        <taxon>Polyporales</taxon>
        <taxon>Phanerochaetaceae</taxon>
        <taxon>Phanerochaete</taxon>
    </lineage>
</organism>